<evidence type="ECO:0000256" key="13">
    <source>
        <dbReference type="SAM" id="SignalP"/>
    </source>
</evidence>
<dbReference type="EC" id="3.4.11.2" evidence="4"/>
<dbReference type="Pfam" id="PF17900">
    <property type="entry name" value="Peptidase_M1_N"/>
    <property type="match status" value="1"/>
</dbReference>
<dbReference type="Gene3D" id="2.60.40.1730">
    <property type="entry name" value="tricorn interacting facor f3 domain"/>
    <property type="match status" value="1"/>
</dbReference>
<dbReference type="InterPro" id="IPR014782">
    <property type="entry name" value="Peptidase_M1_dom"/>
</dbReference>
<evidence type="ECO:0000256" key="12">
    <source>
        <dbReference type="ARBA" id="ARBA00031533"/>
    </source>
</evidence>
<proteinExistence type="inferred from homology"/>
<dbReference type="EMBL" id="AP023356">
    <property type="protein sequence ID" value="BCJ42566.1"/>
    <property type="molecule type" value="Genomic_DNA"/>
</dbReference>
<keyword evidence="17" id="KW-1185">Reference proteome</keyword>
<keyword evidence="8" id="KW-0378">Hydrolase</keyword>
<reference evidence="16 17" key="1">
    <citation type="submission" date="2020-08" db="EMBL/GenBank/DDBJ databases">
        <title>Whole genome shotgun sequence of Actinoplanes ianthinogenes NBRC 13996.</title>
        <authorList>
            <person name="Komaki H."/>
            <person name="Tamura T."/>
        </authorList>
    </citation>
    <scope>NUCLEOTIDE SEQUENCE [LARGE SCALE GENOMIC DNA]</scope>
    <source>
        <strain evidence="16 17">NBRC 13996</strain>
    </source>
</reference>
<comment type="catalytic activity">
    <reaction evidence="1">
        <text>Release of an N-terminal amino acid, Xaa-|-Yaa- from a peptide, amide or arylamide. Xaa is preferably Ala, but may be most amino acids including Pro (slow action). When a terminal hydrophobic residue is followed by a prolyl residue, the two may be released as an intact Xaa-Pro dipeptide.</text>
        <dbReference type="EC" id="3.4.11.2"/>
    </reaction>
</comment>
<keyword evidence="7" id="KW-0479">Metal-binding</keyword>
<evidence type="ECO:0000256" key="2">
    <source>
        <dbReference type="ARBA" id="ARBA00001947"/>
    </source>
</evidence>
<organism evidence="16 17">
    <name type="scientific">Actinoplanes ianthinogenes</name>
    <dbReference type="NCBI Taxonomy" id="122358"/>
    <lineage>
        <taxon>Bacteria</taxon>
        <taxon>Bacillati</taxon>
        <taxon>Actinomycetota</taxon>
        <taxon>Actinomycetes</taxon>
        <taxon>Micromonosporales</taxon>
        <taxon>Micromonosporaceae</taxon>
        <taxon>Actinoplanes</taxon>
    </lineage>
</organism>
<comment type="similarity">
    <text evidence="3">Belongs to the peptidase M1 family.</text>
</comment>
<dbReference type="InterPro" id="IPR001930">
    <property type="entry name" value="Peptidase_M1"/>
</dbReference>
<keyword evidence="10" id="KW-0482">Metalloprotease</keyword>
<dbReference type="RefSeq" id="WP_189328759.1">
    <property type="nucleotide sequence ID" value="NZ_AP023356.1"/>
</dbReference>
<dbReference type="SUPFAM" id="SSF55486">
    <property type="entry name" value="Metalloproteases ('zincins'), catalytic domain"/>
    <property type="match status" value="1"/>
</dbReference>
<evidence type="ECO:0000259" key="14">
    <source>
        <dbReference type="Pfam" id="PF01433"/>
    </source>
</evidence>
<dbReference type="CDD" id="cd09603">
    <property type="entry name" value="M1_APN_like"/>
    <property type="match status" value="1"/>
</dbReference>
<comment type="cofactor">
    <cofactor evidence="2">
        <name>Zn(2+)</name>
        <dbReference type="ChEBI" id="CHEBI:29105"/>
    </cofactor>
</comment>
<sequence length="481" mass="52592">MHRFLAVVALAATVLCAACTDDPEKPAPATEPSSAPPAAPAADYAAWAAGRSTPVADTLYPEHGNPKIDILGYDLKLDWQPPKKLLTGTATIRLRPVAAATEISLDFANLTVDKVTVDDSSASFTIAEQKLTVPATLVADQPVTLVVDYHGTPKEVSFPSHRDDAKEGVGLRPAKNGGIWTMQEPWGAMTWYPANELVSDKALYDIAVTVPAGWAAAASGTPGPVEGNTYHYTSKVPVAAYLTTLAVDKYKKVTQTGPHGLPLTYWVLPKTDDKLLTSLKKSPEILTWLEQKLGKYPFETAGALMNGSISAMETQQMLSMGRSLKWDPAFFEETLAHEYAHQWFGDAVTPATWTDLWLNEGFAQYIQFLYEQKVQKFSDAQLEVFLRQRDAELRKKVGPPGKPKAANFAESNVYLCGAAMLKELNDALGDKKFFALMQAWVAEHRGTNQDRAAFIAFVRTNTGKDFSKLINAWLDSPKTPA</sequence>
<dbReference type="PANTHER" id="PTHR11533:SF297">
    <property type="entry name" value="AMINOPEPTIDASE N"/>
    <property type="match status" value="1"/>
</dbReference>
<dbReference type="SUPFAM" id="SSF63737">
    <property type="entry name" value="Leukotriene A4 hydrolase N-terminal domain"/>
    <property type="match status" value="1"/>
</dbReference>
<protein>
    <recommendedName>
        <fullName evidence="5">Aminopeptidase N</fullName>
        <ecNumber evidence="4">3.4.11.2</ecNumber>
    </recommendedName>
    <alternativeName>
        <fullName evidence="11">Alanine aminopeptidase</fullName>
    </alternativeName>
    <alternativeName>
        <fullName evidence="12">Lysyl aminopeptidase</fullName>
    </alternativeName>
</protein>
<name>A0ABN6CDX1_9ACTN</name>
<dbReference type="Pfam" id="PF01433">
    <property type="entry name" value="Peptidase_M1"/>
    <property type="match status" value="1"/>
</dbReference>
<evidence type="ECO:0000256" key="8">
    <source>
        <dbReference type="ARBA" id="ARBA00022801"/>
    </source>
</evidence>
<evidence type="ECO:0000256" key="7">
    <source>
        <dbReference type="ARBA" id="ARBA00022723"/>
    </source>
</evidence>
<dbReference type="PRINTS" id="PR00756">
    <property type="entry name" value="ALADIPTASE"/>
</dbReference>
<evidence type="ECO:0000256" key="3">
    <source>
        <dbReference type="ARBA" id="ARBA00010136"/>
    </source>
</evidence>
<evidence type="ECO:0000313" key="16">
    <source>
        <dbReference type="EMBL" id="BCJ42566.1"/>
    </source>
</evidence>
<evidence type="ECO:0000256" key="4">
    <source>
        <dbReference type="ARBA" id="ARBA00012564"/>
    </source>
</evidence>
<feature type="domain" description="Peptidase M1 membrane alanine aminopeptidase" evidence="14">
    <location>
        <begin position="300"/>
        <end position="473"/>
    </location>
</feature>
<feature type="signal peptide" evidence="13">
    <location>
        <begin position="1"/>
        <end position="17"/>
    </location>
</feature>
<evidence type="ECO:0000256" key="11">
    <source>
        <dbReference type="ARBA" id="ARBA00029811"/>
    </source>
</evidence>
<dbReference type="InterPro" id="IPR050344">
    <property type="entry name" value="Peptidase_M1_aminopeptidases"/>
</dbReference>
<dbReference type="InterPro" id="IPR027268">
    <property type="entry name" value="Peptidase_M4/M1_CTD_sf"/>
</dbReference>
<dbReference type="InterPro" id="IPR042097">
    <property type="entry name" value="Aminopeptidase_N-like_N_sf"/>
</dbReference>
<dbReference type="Proteomes" id="UP000676967">
    <property type="component" value="Chromosome"/>
</dbReference>
<dbReference type="Gene3D" id="1.10.390.10">
    <property type="entry name" value="Neutral Protease Domain 2"/>
    <property type="match status" value="1"/>
</dbReference>
<keyword evidence="6" id="KW-0645">Protease</keyword>
<keyword evidence="13" id="KW-0732">Signal</keyword>
<evidence type="ECO:0000256" key="10">
    <source>
        <dbReference type="ARBA" id="ARBA00023049"/>
    </source>
</evidence>
<feature type="chain" id="PRO_5045708738" description="Aminopeptidase N" evidence="13">
    <location>
        <begin position="18"/>
        <end position="481"/>
    </location>
</feature>
<evidence type="ECO:0000256" key="5">
    <source>
        <dbReference type="ARBA" id="ARBA00015611"/>
    </source>
</evidence>
<dbReference type="PANTHER" id="PTHR11533">
    <property type="entry name" value="PROTEASE M1 ZINC METALLOPROTEASE"/>
    <property type="match status" value="1"/>
</dbReference>
<keyword evidence="9" id="KW-0862">Zinc</keyword>
<evidence type="ECO:0000256" key="6">
    <source>
        <dbReference type="ARBA" id="ARBA00022670"/>
    </source>
</evidence>
<evidence type="ECO:0000256" key="1">
    <source>
        <dbReference type="ARBA" id="ARBA00000098"/>
    </source>
</evidence>
<evidence type="ECO:0000256" key="9">
    <source>
        <dbReference type="ARBA" id="ARBA00022833"/>
    </source>
</evidence>
<evidence type="ECO:0000259" key="15">
    <source>
        <dbReference type="Pfam" id="PF17900"/>
    </source>
</evidence>
<gene>
    <name evidence="16" type="ORF">Aiant_32230</name>
</gene>
<dbReference type="InterPro" id="IPR045357">
    <property type="entry name" value="Aminopeptidase_N-like_N"/>
</dbReference>
<accession>A0ABN6CDX1</accession>
<feature type="domain" description="Aminopeptidase N-like N-terminal" evidence="15">
    <location>
        <begin position="73"/>
        <end position="242"/>
    </location>
</feature>
<evidence type="ECO:0000313" key="17">
    <source>
        <dbReference type="Proteomes" id="UP000676967"/>
    </source>
</evidence>